<gene>
    <name evidence="1" type="ORF">V2W30_02095</name>
</gene>
<evidence type="ECO:0000313" key="2">
    <source>
        <dbReference type="Proteomes" id="UP001432251"/>
    </source>
</evidence>
<protein>
    <submittedName>
        <fullName evidence="1">Sua5/YciO/YrdC/YwlC family protein</fullName>
    </submittedName>
</protein>
<evidence type="ECO:0000313" key="1">
    <source>
        <dbReference type="EMBL" id="WWQ62276.1"/>
    </source>
</evidence>
<dbReference type="EMBL" id="CP146022">
    <property type="protein sequence ID" value="WWQ62276.1"/>
    <property type="molecule type" value="Genomic_DNA"/>
</dbReference>
<organism evidence="1 2">
    <name type="scientific">Streptomyces citrinus</name>
    <dbReference type="NCBI Taxonomy" id="3118173"/>
    <lineage>
        <taxon>Bacteria</taxon>
        <taxon>Bacillati</taxon>
        <taxon>Actinomycetota</taxon>
        <taxon>Actinomycetes</taxon>
        <taxon>Kitasatosporales</taxon>
        <taxon>Streptomycetaceae</taxon>
        <taxon>Streptomyces</taxon>
    </lineage>
</organism>
<dbReference type="Proteomes" id="UP001432251">
    <property type="component" value="Chromosome"/>
</dbReference>
<keyword evidence="2" id="KW-1185">Reference proteome</keyword>
<sequence>MHPGTDRIGLFLPTTGLHELLLRELARPLVVTSGNRAGEPLALDAATARRTLGAVADGFLDHDRPVHARYDDSVTQVSGRTTLTVRRARGLAPAPLPCPAPDAVLGAGAQSKHTFTLAADGRAHLAPHGGDLADPATYDAFTTSYAHLRALTGIEPRAVAHDLHPDYLSTRWAGERHLPLVPVQHHHAHLAACAAEHGLTGPFTGVAYDGLGLGDDGTLWGGEILVADLTTYRRVARFATAPLPGGEAAVRHPWRTALGHLHGAEFSHPVPETRELFGGRVDPRRITAVRTLVERRLNSPRASSAGRLFDAVASLVGLVDSVSYEGQAAVALEAAAGRTRAVPLDHRVVRVDGLWVYDTAPTLADLLRRRADGAGPAHLAAAFHETLARATAELVGRAVESGAPRTVCLGGGCFVNRRLLGDVRRQLRAQGLRVLVGTAVPVGDGGISYGQAAVAAARLAAARVAGTKE</sequence>
<reference evidence="1" key="1">
    <citation type="journal article" date="2025" name="Int. J. Syst. Evol. Microbiol.">
        <title>Streptomyces citrinus sp. nov., with yellow diffusible pigment.</title>
        <authorList>
            <person name="He Y."/>
            <person name="Yang E."/>
            <person name="Xu J."/>
            <person name="Sun Y."/>
            <person name="Sun L."/>
        </authorList>
    </citation>
    <scope>NUCLEOTIDE SEQUENCE</scope>
    <source>
        <strain evidence="1">Q6</strain>
    </source>
</reference>
<proteinExistence type="predicted"/>
<accession>A0ACD5A520</accession>
<name>A0ACD5A520_9ACTN</name>